<keyword evidence="3" id="KW-1185">Reference proteome</keyword>
<name>A0A4Y2CFY0_ARAVE</name>
<proteinExistence type="predicted"/>
<dbReference type="Proteomes" id="UP000499080">
    <property type="component" value="Unassembled WGS sequence"/>
</dbReference>
<gene>
    <name evidence="2" type="ORF">AVEN_52032_1</name>
</gene>
<protein>
    <submittedName>
        <fullName evidence="2">Uncharacterized protein</fullName>
    </submittedName>
</protein>
<evidence type="ECO:0000256" key="1">
    <source>
        <dbReference type="SAM" id="MobiDB-lite"/>
    </source>
</evidence>
<evidence type="ECO:0000313" key="2">
    <source>
        <dbReference type="EMBL" id="GBM02854.1"/>
    </source>
</evidence>
<comment type="caution">
    <text evidence="2">The sequence shown here is derived from an EMBL/GenBank/DDBJ whole genome shotgun (WGS) entry which is preliminary data.</text>
</comment>
<organism evidence="2 3">
    <name type="scientific">Araneus ventricosus</name>
    <name type="common">Orbweaver spider</name>
    <name type="synonym">Epeira ventricosa</name>
    <dbReference type="NCBI Taxonomy" id="182803"/>
    <lineage>
        <taxon>Eukaryota</taxon>
        <taxon>Metazoa</taxon>
        <taxon>Ecdysozoa</taxon>
        <taxon>Arthropoda</taxon>
        <taxon>Chelicerata</taxon>
        <taxon>Arachnida</taxon>
        <taxon>Araneae</taxon>
        <taxon>Araneomorphae</taxon>
        <taxon>Entelegynae</taxon>
        <taxon>Araneoidea</taxon>
        <taxon>Araneidae</taxon>
        <taxon>Araneus</taxon>
    </lineage>
</organism>
<evidence type="ECO:0000313" key="3">
    <source>
        <dbReference type="Proteomes" id="UP000499080"/>
    </source>
</evidence>
<feature type="compositionally biased region" description="Basic and acidic residues" evidence="1">
    <location>
        <begin position="28"/>
        <end position="37"/>
    </location>
</feature>
<accession>A0A4Y2CFY0</accession>
<sequence>MLIKNSLHLPFLNCATTCCSLFLSRKEETNKTKENSPKGRISPIRGAPCPGPGREDVLPMTSIELFPDAVVIVTHQFASPPPPIHRASST</sequence>
<dbReference type="EMBL" id="BGPR01000184">
    <property type="protein sequence ID" value="GBM02854.1"/>
    <property type="molecule type" value="Genomic_DNA"/>
</dbReference>
<dbReference type="AlphaFoldDB" id="A0A4Y2CFY0"/>
<reference evidence="2 3" key="1">
    <citation type="journal article" date="2019" name="Sci. Rep.">
        <title>Orb-weaving spider Araneus ventricosus genome elucidates the spidroin gene catalogue.</title>
        <authorList>
            <person name="Kono N."/>
            <person name="Nakamura H."/>
            <person name="Ohtoshi R."/>
            <person name="Moran D.A.P."/>
            <person name="Shinohara A."/>
            <person name="Yoshida Y."/>
            <person name="Fujiwara M."/>
            <person name="Mori M."/>
            <person name="Tomita M."/>
            <person name="Arakawa K."/>
        </authorList>
    </citation>
    <scope>NUCLEOTIDE SEQUENCE [LARGE SCALE GENOMIC DNA]</scope>
</reference>
<feature type="region of interest" description="Disordered" evidence="1">
    <location>
        <begin position="28"/>
        <end position="53"/>
    </location>
</feature>